<organism evidence="2 3">
    <name type="scientific">Clunio marinus</name>
    <dbReference type="NCBI Taxonomy" id="568069"/>
    <lineage>
        <taxon>Eukaryota</taxon>
        <taxon>Metazoa</taxon>
        <taxon>Ecdysozoa</taxon>
        <taxon>Arthropoda</taxon>
        <taxon>Hexapoda</taxon>
        <taxon>Insecta</taxon>
        <taxon>Pterygota</taxon>
        <taxon>Neoptera</taxon>
        <taxon>Endopterygota</taxon>
        <taxon>Diptera</taxon>
        <taxon>Nematocera</taxon>
        <taxon>Chironomoidea</taxon>
        <taxon>Chironomidae</taxon>
        <taxon>Clunio</taxon>
    </lineage>
</organism>
<dbReference type="EMBL" id="CVRI01000066">
    <property type="protein sequence ID" value="CRL06378.1"/>
    <property type="molecule type" value="Genomic_DNA"/>
</dbReference>
<feature type="chain" id="PRO_5012407711" evidence="1">
    <location>
        <begin position="22"/>
        <end position="105"/>
    </location>
</feature>
<accession>A0A1J1J339</accession>
<keyword evidence="1" id="KW-0732">Signal</keyword>
<protein>
    <submittedName>
        <fullName evidence="2">CLUMA_CG019212, isoform A</fullName>
    </submittedName>
</protein>
<dbReference type="AlphaFoldDB" id="A0A1J1J339"/>
<sequence length="105" mass="12040">MYLILLFILSYLACLTCPTEEKRYGLSGYERLATSCFCFRLQTSNNTPGKREKMKIVVKIFSKPTHVKAKEQITQAEAMGRNFVILSMLNEVATTNKRSKIMSHK</sequence>
<evidence type="ECO:0000313" key="2">
    <source>
        <dbReference type="EMBL" id="CRL06378.1"/>
    </source>
</evidence>
<evidence type="ECO:0000256" key="1">
    <source>
        <dbReference type="SAM" id="SignalP"/>
    </source>
</evidence>
<dbReference type="Proteomes" id="UP000183832">
    <property type="component" value="Unassembled WGS sequence"/>
</dbReference>
<evidence type="ECO:0000313" key="3">
    <source>
        <dbReference type="Proteomes" id="UP000183832"/>
    </source>
</evidence>
<keyword evidence="3" id="KW-1185">Reference proteome</keyword>
<feature type="signal peptide" evidence="1">
    <location>
        <begin position="1"/>
        <end position="21"/>
    </location>
</feature>
<proteinExistence type="predicted"/>
<name>A0A1J1J339_9DIPT</name>
<gene>
    <name evidence="2" type="ORF">CLUMA_CG019212</name>
</gene>
<reference evidence="2 3" key="1">
    <citation type="submission" date="2015-04" db="EMBL/GenBank/DDBJ databases">
        <authorList>
            <person name="Syromyatnikov M.Y."/>
            <person name="Popov V.N."/>
        </authorList>
    </citation>
    <scope>NUCLEOTIDE SEQUENCE [LARGE SCALE GENOMIC DNA]</scope>
</reference>